<feature type="region of interest" description="Disordered" evidence="14">
    <location>
        <begin position="1"/>
        <end position="56"/>
    </location>
</feature>
<evidence type="ECO:0000256" key="4">
    <source>
        <dbReference type="ARBA" id="ARBA00004666"/>
    </source>
</evidence>
<sequence length="928" mass="100177">MDSPDKSLYTPVSLADTLSGPQRTYRSAATSRLPSSNSASSGFTTTVSAKDRSQAAKKEAAAMCEVLGLSGGGGADVEATPKPGRSLNSARTADREARGPSVEVVSLRSTLEGKEQEIAAMRKELAALTREKRDLLAKVERLEKAAASDKAGLDVKQMERLEKEFEVQEQMLAGFQKENEKQALEVERLKTRQRRMGEFLERAYGPHWQDELGLAERSGVASASPAVRGKLAARASLLGPPSGLGALSRSTSFSTSLAQSAIPESPTDEEPPSSFAAASPMVPTSSFPIATAASPTAAPSTSPAPALDSSALSQHLDSVQALLRSMEARLVARDVELAAVEKRAKEERARAHEKAEELERQVRDAQGTLPIGVAFLRHAFISRIDLLTPESSTRPRRCEVRHFVAFASAASSALAVLSPSPHDSNDCFRLLVTTHLSACSPSDIRPSQLARNATLASATMASSSQLPSVVQLKPFLQPFPYGREGMDSWAAQYALATPSLKAGVEKDGGIKKSQPYGEIWLGSTHQNGPCQIEGKGGESLKDLIQKDPRFYLGEKLLHNEQMSSQYPNDLPYLFKVLSFDKPLPLQCHPDKTLGGKLMDEEKRKLGKNSDFVDSNAKPEVGVALSPFTAFVGFRPPEQLASILRGTPELQQMFKDSTLDSFYQVASSSLSDDQAKAALRSLFYEAINLPTSKVKSIVQALQARFKKDSADVVFSAANEFTPQGEANASGETEATAMKRVFEIGLKTYGEEDVGVLASLALMNILRLRAGEGAWILADDLHAYVEGDIIECMANSDNMVAHGLGTSEQGGISTFVEMLSYRHLPAEKLLVSHDDVWSKAENGYARLYNVPIAEFDLLAIFLSTGRNFERLSPLDGPLCFVVTQGEVTVTAGHDSVTLTKGQAGFVRAGVEVKFTREGEAPTQVWGAFYQ</sequence>
<feature type="coiled-coil region" evidence="13">
    <location>
        <begin position="337"/>
        <end position="368"/>
    </location>
</feature>
<dbReference type="GO" id="GO:0005975">
    <property type="term" value="P:carbohydrate metabolic process"/>
    <property type="evidence" value="ECO:0007669"/>
    <property type="project" value="InterPro"/>
</dbReference>
<evidence type="ECO:0000313" key="18">
    <source>
        <dbReference type="Proteomes" id="UP000199069"/>
    </source>
</evidence>
<dbReference type="PANTHER" id="PTHR10309">
    <property type="entry name" value="MANNOSE-6-PHOSPHATE ISOMERASE"/>
    <property type="match status" value="1"/>
</dbReference>
<dbReference type="AlphaFoldDB" id="A0A0K3CJB9"/>
<dbReference type="InterPro" id="IPR046457">
    <property type="entry name" value="PMI_typeI_cat"/>
</dbReference>
<evidence type="ECO:0000256" key="14">
    <source>
        <dbReference type="SAM" id="MobiDB-lite"/>
    </source>
</evidence>
<dbReference type="STRING" id="5286.A0A0K3CJB9"/>
<evidence type="ECO:0000313" key="19">
    <source>
        <dbReference type="Proteomes" id="UP000239560"/>
    </source>
</evidence>
<evidence type="ECO:0000256" key="13">
    <source>
        <dbReference type="SAM" id="Coils"/>
    </source>
</evidence>
<feature type="coiled-coil region" evidence="13">
    <location>
        <begin position="104"/>
        <end position="192"/>
    </location>
</feature>
<dbReference type="Gene3D" id="2.60.120.10">
    <property type="entry name" value="Jelly Rolls"/>
    <property type="match status" value="2"/>
</dbReference>
<dbReference type="GO" id="GO:0004476">
    <property type="term" value="F:mannose-6-phosphate isomerase activity"/>
    <property type="evidence" value="ECO:0007669"/>
    <property type="project" value="UniProtKB-EC"/>
</dbReference>
<name>A0A0K3CJB9_RHOTO</name>
<dbReference type="EMBL" id="CWKI01000009">
    <property type="protein sequence ID" value="CTR09048.1"/>
    <property type="molecule type" value="Genomic_DNA"/>
</dbReference>
<evidence type="ECO:0000256" key="12">
    <source>
        <dbReference type="ARBA" id="ARBA00030762"/>
    </source>
</evidence>
<evidence type="ECO:0000256" key="5">
    <source>
        <dbReference type="ARBA" id="ARBA00010772"/>
    </source>
</evidence>
<evidence type="ECO:0000256" key="10">
    <source>
        <dbReference type="ARBA" id="ARBA00023235"/>
    </source>
</evidence>
<evidence type="ECO:0000256" key="3">
    <source>
        <dbReference type="ARBA" id="ARBA00002564"/>
    </source>
</evidence>
<accession>A0A0K3CJB9</accession>
<feature type="region of interest" description="Disordered" evidence="14">
    <location>
        <begin position="70"/>
        <end position="101"/>
    </location>
</feature>
<dbReference type="NCBIfam" id="TIGR00218">
    <property type="entry name" value="manA"/>
    <property type="match status" value="1"/>
</dbReference>
<evidence type="ECO:0000313" key="16">
    <source>
        <dbReference type="EMBL" id="CTR09048.1"/>
    </source>
</evidence>
<dbReference type="CDD" id="cd07011">
    <property type="entry name" value="cupin_PMI_type_I_N"/>
    <property type="match status" value="1"/>
</dbReference>
<evidence type="ECO:0000256" key="8">
    <source>
        <dbReference type="ARBA" id="ARBA00022723"/>
    </source>
</evidence>
<organism evidence="16 18">
    <name type="scientific">Rhodotorula toruloides</name>
    <name type="common">Yeast</name>
    <name type="synonym">Rhodosporidium toruloides</name>
    <dbReference type="NCBI Taxonomy" id="5286"/>
    <lineage>
        <taxon>Eukaryota</taxon>
        <taxon>Fungi</taxon>
        <taxon>Dikarya</taxon>
        <taxon>Basidiomycota</taxon>
        <taxon>Pucciniomycotina</taxon>
        <taxon>Microbotryomycetes</taxon>
        <taxon>Sporidiobolales</taxon>
        <taxon>Sporidiobolaceae</taxon>
        <taxon>Rhodotorula</taxon>
    </lineage>
</organism>
<evidence type="ECO:0000256" key="2">
    <source>
        <dbReference type="ARBA" id="ARBA00001947"/>
    </source>
</evidence>
<dbReference type="GO" id="GO:0008270">
    <property type="term" value="F:zinc ion binding"/>
    <property type="evidence" value="ECO:0007669"/>
    <property type="project" value="InterPro"/>
</dbReference>
<feature type="domain" description="Phosphomannose isomerase type I catalytic" evidence="15">
    <location>
        <begin position="471"/>
        <end position="635"/>
    </location>
</feature>
<comment type="similarity">
    <text evidence="5">Belongs to the mannose-6-phosphate isomerase type 1 family.</text>
</comment>
<dbReference type="EMBL" id="LCTV02000009">
    <property type="protein sequence ID" value="PRQ72634.1"/>
    <property type="molecule type" value="Genomic_DNA"/>
</dbReference>
<evidence type="ECO:0000259" key="15">
    <source>
        <dbReference type="Pfam" id="PF20511"/>
    </source>
</evidence>
<dbReference type="UniPathway" id="UPA00126">
    <property type="reaction ID" value="UER00423"/>
</dbReference>
<evidence type="ECO:0000313" key="17">
    <source>
        <dbReference type="EMBL" id="PRQ72634.1"/>
    </source>
</evidence>
<dbReference type="Pfam" id="PF20511">
    <property type="entry name" value="PMI_typeI_cat"/>
    <property type="match status" value="1"/>
</dbReference>
<dbReference type="PRINTS" id="PR00714">
    <property type="entry name" value="MAN6PISMRASE"/>
</dbReference>
<feature type="compositionally biased region" description="Polar residues" evidence="14">
    <location>
        <begin position="19"/>
        <end position="48"/>
    </location>
</feature>
<reference evidence="17 19" key="2">
    <citation type="journal article" date="2018" name="Elife">
        <title>Functional genomics of lipid metabolism in the oleaginous yeast Rhodosporidium toruloides.</title>
        <authorList>
            <person name="Coradetti S.T."/>
            <person name="Pinel D."/>
            <person name="Geiselman G."/>
            <person name="Ito M."/>
            <person name="Mondo S."/>
            <person name="Reilly M.C."/>
            <person name="Cheng Y.F."/>
            <person name="Bauer S."/>
            <person name="Grigoriev I."/>
            <person name="Gladden J.M."/>
            <person name="Simmons B.A."/>
            <person name="Brem R."/>
            <person name="Arkin A.P."/>
            <person name="Skerker J.M."/>
        </authorList>
    </citation>
    <scope>NUCLEOTIDE SEQUENCE [LARGE SCALE GENOMIC DNA]</scope>
    <source>
        <strain evidence="17 19">NBRC 0880</strain>
    </source>
</reference>
<dbReference type="GO" id="GO:0009298">
    <property type="term" value="P:GDP-mannose biosynthetic process"/>
    <property type="evidence" value="ECO:0007669"/>
    <property type="project" value="UniProtKB-UniPathway"/>
</dbReference>
<evidence type="ECO:0000256" key="9">
    <source>
        <dbReference type="ARBA" id="ARBA00022833"/>
    </source>
</evidence>
<dbReference type="GO" id="GO:0005829">
    <property type="term" value="C:cytosol"/>
    <property type="evidence" value="ECO:0007669"/>
    <property type="project" value="TreeGrafter"/>
</dbReference>
<evidence type="ECO:0000256" key="6">
    <source>
        <dbReference type="ARBA" id="ARBA00011956"/>
    </source>
</evidence>
<dbReference type="Proteomes" id="UP000199069">
    <property type="component" value="Unassembled WGS sequence"/>
</dbReference>
<dbReference type="OrthoDB" id="6605218at2759"/>
<dbReference type="InterPro" id="IPR016305">
    <property type="entry name" value="Mannose-6-P_Isomerase"/>
</dbReference>
<proteinExistence type="inferred from homology"/>
<evidence type="ECO:0000256" key="11">
    <source>
        <dbReference type="ARBA" id="ARBA00029741"/>
    </source>
</evidence>
<protein>
    <recommendedName>
        <fullName evidence="7">Mannose-6-phosphate isomerase</fullName>
        <ecNumber evidence="6">5.3.1.8</ecNumber>
    </recommendedName>
    <alternativeName>
        <fullName evidence="11">Phosphohexomutase</fullName>
    </alternativeName>
    <alternativeName>
        <fullName evidence="12">Phosphomannose isomerase</fullName>
    </alternativeName>
</protein>
<dbReference type="InterPro" id="IPR001250">
    <property type="entry name" value="Man6P_Isoase-1"/>
</dbReference>
<gene>
    <name evidence="16" type="primary">FGENESH: predicted gene_9.255</name>
    <name evidence="17" type="ORF">AAT19DRAFT_16558</name>
    <name evidence="16" type="ORF">BN2166_0049090</name>
</gene>
<dbReference type="SUPFAM" id="SSF51182">
    <property type="entry name" value="RmlC-like cupins"/>
    <property type="match status" value="1"/>
</dbReference>
<keyword evidence="9" id="KW-0862">Zinc</keyword>
<dbReference type="Proteomes" id="UP000239560">
    <property type="component" value="Unassembled WGS sequence"/>
</dbReference>
<dbReference type="PANTHER" id="PTHR10309:SF0">
    <property type="entry name" value="MANNOSE-6-PHOSPHATE ISOMERASE"/>
    <property type="match status" value="1"/>
</dbReference>
<keyword evidence="10 16" id="KW-0413">Isomerase</keyword>
<evidence type="ECO:0000256" key="7">
    <source>
        <dbReference type="ARBA" id="ARBA00018236"/>
    </source>
</evidence>
<comment type="cofactor">
    <cofactor evidence="2">
        <name>Zn(2+)</name>
        <dbReference type="ChEBI" id="CHEBI:29105"/>
    </cofactor>
</comment>
<reference evidence="16 18" key="1">
    <citation type="submission" date="2015-07" db="EMBL/GenBank/DDBJ databases">
        <authorList>
            <person name="Cajimat M.N.B."/>
            <person name="Milazzo M.L."/>
            <person name="Fulhorst C.F."/>
        </authorList>
    </citation>
    <scope>NUCLEOTIDE SEQUENCE [LARGE SCALE GENOMIC DNA]</scope>
    <source>
        <strain evidence="16">Single colony</strain>
    </source>
</reference>
<evidence type="ECO:0000256" key="1">
    <source>
        <dbReference type="ARBA" id="ARBA00000757"/>
    </source>
</evidence>
<comment type="catalytic activity">
    <reaction evidence="1">
        <text>D-mannose 6-phosphate = D-fructose 6-phosphate</text>
        <dbReference type="Rhea" id="RHEA:12356"/>
        <dbReference type="ChEBI" id="CHEBI:58735"/>
        <dbReference type="ChEBI" id="CHEBI:61527"/>
        <dbReference type="EC" id="5.3.1.8"/>
    </reaction>
</comment>
<dbReference type="EC" id="5.3.1.8" evidence="6"/>
<dbReference type="InterPro" id="IPR011051">
    <property type="entry name" value="RmlC_Cupin_sf"/>
</dbReference>
<comment type="function">
    <text evidence="3">Involved in the synthesis of the GDP-mannose and dolichol-phosphate-mannose required for a number of critical mannosyl transfer reactions.</text>
</comment>
<keyword evidence="18" id="KW-1185">Reference proteome</keyword>
<keyword evidence="13" id="KW-0175">Coiled coil</keyword>
<keyword evidence="8" id="KW-0479">Metal-binding</keyword>
<dbReference type="InterPro" id="IPR014710">
    <property type="entry name" value="RmlC-like_jellyroll"/>
</dbReference>
<dbReference type="Gene3D" id="1.10.441.10">
    <property type="entry name" value="Phosphomannose Isomerase, domain 2"/>
    <property type="match status" value="1"/>
</dbReference>
<feature type="region of interest" description="Disordered" evidence="14">
    <location>
        <begin position="255"/>
        <end position="280"/>
    </location>
</feature>
<comment type="pathway">
    <text evidence="4">Nucleotide-sugar biosynthesis; GDP-alpha-D-mannose biosynthesis; alpha-D-mannose 1-phosphate from D-fructose 6-phosphate: step 1/2.</text>
</comment>